<gene>
    <name evidence="3" type="ORF">SPIL2461_LOCUS13834</name>
</gene>
<dbReference type="OrthoDB" id="6332066at2759"/>
<dbReference type="EMBL" id="CAJNIZ010030856">
    <property type="protein sequence ID" value="CAE7526540.1"/>
    <property type="molecule type" value="Genomic_DNA"/>
</dbReference>
<evidence type="ECO:0000256" key="2">
    <source>
        <dbReference type="ARBA" id="ARBA00022679"/>
    </source>
</evidence>
<dbReference type="GO" id="GO:0008168">
    <property type="term" value="F:methyltransferase activity"/>
    <property type="evidence" value="ECO:0007669"/>
    <property type="project" value="UniProtKB-KW"/>
</dbReference>
<proteinExistence type="predicted"/>
<sequence length="58" mass="6602">AFAWGFKTDEPWCWLLENVEGLVSHNEGRALQTIVTTLDSINGGRYLVQTRVLNTEDH</sequence>
<reference evidence="3" key="1">
    <citation type="submission" date="2021-02" db="EMBL/GenBank/DDBJ databases">
        <authorList>
            <person name="Dougan E. K."/>
            <person name="Rhodes N."/>
            <person name="Thang M."/>
            <person name="Chan C."/>
        </authorList>
    </citation>
    <scope>NUCLEOTIDE SEQUENCE</scope>
</reference>
<dbReference type="GO" id="GO:0032259">
    <property type="term" value="P:methylation"/>
    <property type="evidence" value="ECO:0007669"/>
    <property type="project" value="UniProtKB-KW"/>
</dbReference>
<organism evidence="3 4">
    <name type="scientific">Symbiodinium pilosum</name>
    <name type="common">Dinoflagellate</name>
    <dbReference type="NCBI Taxonomy" id="2952"/>
    <lineage>
        <taxon>Eukaryota</taxon>
        <taxon>Sar</taxon>
        <taxon>Alveolata</taxon>
        <taxon>Dinophyceae</taxon>
        <taxon>Suessiales</taxon>
        <taxon>Symbiodiniaceae</taxon>
        <taxon>Symbiodinium</taxon>
    </lineage>
</organism>
<protein>
    <recommendedName>
        <fullName evidence="5">DNA (cytosine-5-)-methyltransferase</fullName>
    </recommendedName>
</protein>
<dbReference type="InterPro" id="IPR029063">
    <property type="entry name" value="SAM-dependent_MTases_sf"/>
</dbReference>
<evidence type="ECO:0000313" key="4">
    <source>
        <dbReference type="Proteomes" id="UP000649617"/>
    </source>
</evidence>
<keyword evidence="2" id="KW-0808">Transferase</keyword>
<dbReference type="AlphaFoldDB" id="A0A812TKJ2"/>
<keyword evidence="4" id="KW-1185">Reference proteome</keyword>
<accession>A0A812TKJ2</accession>
<evidence type="ECO:0008006" key="5">
    <source>
        <dbReference type="Google" id="ProtNLM"/>
    </source>
</evidence>
<dbReference type="InterPro" id="IPR001525">
    <property type="entry name" value="C5_MeTfrase"/>
</dbReference>
<keyword evidence="1" id="KW-0489">Methyltransferase</keyword>
<dbReference type="Proteomes" id="UP000649617">
    <property type="component" value="Unassembled WGS sequence"/>
</dbReference>
<feature type="non-terminal residue" evidence="3">
    <location>
        <position position="58"/>
    </location>
</feature>
<comment type="caution">
    <text evidence="3">The sequence shown here is derived from an EMBL/GenBank/DDBJ whole genome shotgun (WGS) entry which is preliminary data.</text>
</comment>
<name>A0A812TKJ2_SYMPI</name>
<feature type="non-terminal residue" evidence="3">
    <location>
        <position position="1"/>
    </location>
</feature>
<dbReference type="Gene3D" id="3.40.50.150">
    <property type="entry name" value="Vaccinia Virus protein VP39"/>
    <property type="match status" value="1"/>
</dbReference>
<evidence type="ECO:0000313" key="3">
    <source>
        <dbReference type="EMBL" id="CAE7526540.1"/>
    </source>
</evidence>
<dbReference type="SUPFAM" id="SSF53335">
    <property type="entry name" value="S-adenosyl-L-methionine-dependent methyltransferases"/>
    <property type="match status" value="1"/>
</dbReference>
<evidence type="ECO:0000256" key="1">
    <source>
        <dbReference type="ARBA" id="ARBA00022603"/>
    </source>
</evidence>
<dbReference type="Pfam" id="PF00145">
    <property type="entry name" value="DNA_methylase"/>
    <property type="match status" value="1"/>
</dbReference>